<dbReference type="GO" id="GO:0005886">
    <property type="term" value="C:plasma membrane"/>
    <property type="evidence" value="ECO:0007669"/>
    <property type="project" value="UniProtKB-SubCell"/>
</dbReference>
<dbReference type="InterPro" id="IPR039421">
    <property type="entry name" value="Type_1_exporter"/>
</dbReference>
<evidence type="ECO:0000256" key="1">
    <source>
        <dbReference type="ARBA" id="ARBA00004651"/>
    </source>
</evidence>
<dbReference type="Pfam" id="PF00005">
    <property type="entry name" value="ABC_tran"/>
    <property type="match status" value="1"/>
</dbReference>
<keyword evidence="5 8" id="KW-1133">Transmembrane helix</keyword>
<dbReference type="GO" id="GO:0140359">
    <property type="term" value="F:ABC-type transporter activity"/>
    <property type="evidence" value="ECO:0007669"/>
    <property type="project" value="InterPro"/>
</dbReference>
<gene>
    <name evidence="11" type="ORF">Ga0074812_12911</name>
</gene>
<dbReference type="SUPFAM" id="SSF52540">
    <property type="entry name" value="P-loop containing nucleoside triphosphate hydrolases"/>
    <property type="match status" value="1"/>
</dbReference>
<feature type="transmembrane region" description="Helical" evidence="8">
    <location>
        <begin position="194"/>
        <end position="215"/>
    </location>
</feature>
<keyword evidence="6 8" id="KW-0472">Membrane</keyword>
<organism evidence="11 12">
    <name type="scientific">Parafrankia irregularis</name>
    <dbReference type="NCBI Taxonomy" id="795642"/>
    <lineage>
        <taxon>Bacteria</taxon>
        <taxon>Bacillati</taxon>
        <taxon>Actinomycetota</taxon>
        <taxon>Actinomycetes</taxon>
        <taxon>Frankiales</taxon>
        <taxon>Frankiaceae</taxon>
        <taxon>Parafrankia</taxon>
    </lineage>
</organism>
<feature type="domain" description="ABC transporter" evidence="9">
    <location>
        <begin position="376"/>
        <end position="614"/>
    </location>
</feature>
<feature type="transmembrane region" description="Helical" evidence="8">
    <location>
        <begin position="309"/>
        <end position="331"/>
    </location>
</feature>
<proteinExistence type="predicted"/>
<dbReference type="RefSeq" id="WP_311983898.1">
    <property type="nucleotide sequence ID" value="NZ_FAOZ01000029.1"/>
</dbReference>
<feature type="transmembrane region" description="Helical" evidence="8">
    <location>
        <begin position="284"/>
        <end position="303"/>
    </location>
</feature>
<keyword evidence="3" id="KW-0547">Nucleotide-binding</keyword>
<reference evidence="12" key="1">
    <citation type="submission" date="2015-11" db="EMBL/GenBank/DDBJ databases">
        <authorList>
            <person name="Varghese N."/>
        </authorList>
    </citation>
    <scope>NUCLEOTIDE SEQUENCE [LARGE SCALE GENOMIC DNA]</scope>
    <source>
        <strain evidence="12">DSM 45899</strain>
    </source>
</reference>
<evidence type="ECO:0000256" key="4">
    <source>
        <dbReference type="ARBA" id="ARBA00022840"/>
    </source>
</evidence>
<dbReference type="InterPro" id="IPR017871">
    <property type="entry name" value="ABC_transporter-like_CS"/>
</dbReference>
<dbReference type="InterPro" id="IPR003593">
    <property type="entry name" value="AAA+_ATPase"/>
</dbReference>
<sequence length="641" mass="66644">MPDRRGAGSSFAGPSGAGPSVAPARDVRGGEATVWPGLRTMLDGSLAHPVPALLAAVTGIINGTTMILGAIAIGWATDHLIVPALAGDDVGRAAWWIAAGAIVGVSTLRWMTIIARGIATGFVQHGSQADVRRAVVDRYLHLGLAWHRRHAPGQLLSTAVADVDALWLPMLNFYFTLGMVVMLVVAIIEMFLRAAALGLVGVALVLAVLGLNLLYQRVLAPRAAAAQAQRGVFGALALESIDGGQVVRTLGLADRERARVGAAAHGLRDANFAMGLVSSVFDPVIELLPTVAVLGVLAVGAHQVEAGELSVGVLVEVVYLLLTISIPLNVISRFLSMLPISTAGRTRVAAVIHSAETTGHGDRTLASPLKPGGIGLRARGAGYAVGGTRLLSDVDLDIAPGEIVALVGATGSGKSTLVDLLGRQLDPSEGVVEIGGVPAAELGRGQIAARLAVVSQSPWLFAGSVRENLQLDGHPREHRPYSDAELWRALASAGAENVVRALPAGLDTRVGERGARLSGGQRQRLCLARALVRDPGVLLLDDATSALDPAVERDVLAAIAELRGRVTVLIVGGRPSSVLVADRVAFLRAGRLAAVGTHPELLATEPEYRRILHAYADHSSHPGDGWHPDHGFGDDHGSGDE</sequence>
<dbReference type="PROSITE" id="PS50893">
    <property type="entry name" value="ABC_TRANSPORTER_2"/>
    <property type="match status" value="1"/>
</dbReference>
<dbReference type="Pfam" id="PF00664">
    <property type="entry name" value="ABC_membrane"/>
    <property type="match status" value="1"/>
</dbReference>
<dbReference type="PANTHER" id="PTHR24221">
    <property type="entry name" value="ATP-BINDING CASSETTE SUB-FAMILY B"/>
    <property type="match status" value="1"/>
</dbReference>
<name>A0A0S4QVA6_9ACTN</name>
<feature type="region of interest" description="Disordered" evidence="7">
    <location>
        <begin position="622"/>
        <end position="641"/>
    </location>
</feature>
<accession>A0A0S4QVA6</accession>
<keyword evidence="12" id="KW-1185">Reference proteome</keyword>
<feature type="transmembrane region" description="Helical" evidence="8">
    <location>
        <begin position="93"/>
        <end position="111"/>
    </location>
</feature>
<dbReference type="PROSITE" id="PS50929">
    <property type="entry name" value="ABC_TM1F"/>
    <property type="match status" value="1"/>
</dbReference>
<evidence type="ECO:0000256" key="5">
    <source>
        <dbReference type="ARBA" id="ARBA00022989"/>
    </source>
</evidence>
<feature type="transmembrane region" description="Helical" evidence="8">
    <location>
        <begin position="50"/>
        <end position="73"/>
    </location>
</feature>
<dbReference type="SUPFAM" id="SSF90123">
    <property type="entry name" value="ABC transporter transmembrane region"/>
    <property type="match status" value="1"/>
</dbReference>
<keyword evidence="2 8" id="KW-0812">Transmembrane</keyword>
<dbReference type="GO" id="GO:0034040">
    <property type="term" value="F:ATPase-coupled lipid transmembrane transporter activity"/>
    <property type="evidence" value="ECO:0007669"/>
    <property type="project" value="TreeGrafter"/>
</dbReference>
<evidence type="ECO:0000256" key="8">
    <source>
        <dbReference type="SAM" id="Phobius"/>
    </source>
</evidence>
<comment type="subcellular location">
    <subcellularLocation>
        <location evidence="1">Cell membrane</location>
        <topology evidence="1">Multi-pass membrane protein</topology>
    </subcellularLocation>
</comment>
<evidence type="ECO:0000313" key="12">
    <source>
        <dbReference type="Proteomes" id="UP000198802"/>
    </source>
</evidence>
<evidence type="ECO:0000256" key="3">
    <source>
        <dbReference type="ARBA" id="ARBA00022741"/>
    </source>
</evidence>
<dbReference type="InterPro" id="IPR027417">
    <property type="entry name" value="P-loop_NTPase"/>
</dbReference>
<evidence type="ECO:0000256" key="2">
    <source>
        <dbReference type="ARBA" id="ARBA00022692"/>
    </source>
</evidence>
<feature type="domain" description="ABC transmembrane type-1" evidence="10">
    <location>
        <begin position="53"/>
        <end position="338"/>
    </location>
</feature>
<dbReference type="GO" id="GO:0005524">
    <property type="term" value="F:ATP binding"/>
    <property type="evidence" value="ECO:0007669"/>
    <property type="project" value="UniProtKB-KW"/>
</dbReference>
<dbReference type="InterPro" id="IPR003439">
    <property type="entry name" value="ABC_transporter-like_ATP-bd"/>
</dbReference>
<protein>
    <submittedName>
        <fullName evidence="11">ABC-type multidrug transport system, ATPase and permease component</fullName>
    </submittedName>
</protein>
<evidence type="ECO:0000256" key="6">
    <source>
        <dbReference type="ARBA" id="ARBA00023136"/>
    </source>
</evidence>
<dbReference type="GO" id="GO:0016887">
    <property type="term" value="F:ATP hydrolysis activity"/>
    <property type="evidence" value="ECO:0007669"/>
    <property type="project" value="InterPro"/>
</dbReference>
<dbReference type="PANTHER" id="PTHR24221:SF654">
    <property type="entry name" value="ATP-BINDING CASSETTE SUB-FAMILY B MEMBER 6"/>
    <property type="match status" value="1"/>
</dbReference>
<dbReference type="EMBL" id="FAOZ01000029">
    <property type="protein sequence ID" value="CUU59541.1"/>
    <property type="molecule type" value="Genomic_DNA"/>
</dbReference>
<dbReference type="Proteomes" id="UP000198802">
    <property type="component" value="Unassembled WGS sequence"/>
</dbReference>
<dbReference type="PROSITE" id="PS00211">
    <property type="entry name" value="ABC_TRANSPORTER_1"/>
    <property type="match status" value="1"/>
</dbReference>
<dbReference type="InterPro" id="IPR036640">
    <property type="entry name" value="ABC1_TM_sf"/>
</dbReference>
<evidence type="ECO:0000259" key="10">
    <source>
        <dbReference type="PROSITE" id="PS50929"/>
    </source>
</evidence>
<dbReference type="SMART" id="SM00382">
    <property type="entry name" value="AAA"/>
    <property type="match status" value="1"/>
</dbReference>
<evidence type="ECO:0000259" key="9">
    <source>
        <dbReference type="PROSITE" id="PS50893"/>
    </source>
</evidence>
<evidence type="ECO:0000313" key="11">
    <source>
        <dbReference type="EMBL" id="CUU59541.1"/>
    </source>
</evidence>
<dbReference type="AlphaFoldDB" id="A0A0S4QVA6"/>
<dbReference type="Gene3D" id="1.20.1560.10">
    <property type="entry name" value="ABC transporter type 1, transmembrane domain"/>
    <property type="match status" value="1"/>
</dbReference>
<dbReference type="CDD" id="cd07346">
    <property type="entry name" value="ABC_6TM_exporters"/>
    <property type="match status" value="1"/>
</dbReference>
<feature type="compositionally biased region" description="Low complexity" evidence="7">
    <location>
        <begin position="7"/>
        <end position="24"/>
    </location>
</feature>
<feature type="region of interest" description="Disordered" evidence="7">
    <location>
        <begin position="1"/>
        <end position="26"/>
    </location>
</feature>
<dbReference type="InterPro" id="IPR011527">
    <property type="entry name" value="ABC1_TM_dom"/>
</dbReference>
<dbReference type="Gene3D" id="3.40.50.300">
    <property type="entry name" value="P-loop containing nucleotide triphosphate hydrolases"/>
    <property type="match status" value="1"/>
</dbReference>
<keyword evidence="4" id="KW-0067">ATP-binding</keyword>
<evidence type="ECO:0000256" key="7">
    <source>
        <dbReference type="SAM" id="MobiDB-lite"/>
    </source>
</evidence>
<feature type="transmembrane region" description="Helical" evidence="8">
    <location>
        <begin position="165"/>
        <end position="188"/>
    </location>
</feature>